<evidence type="ECO:0000313" key="3">
    <source>
        <dbReference type="EMBL" id="CAB5228925.1"/>
    </source>
</evidence>
<proteinExistence type="predicted"/>
<dbReference type="EMBL" id="LR797298">
    <property type="protein sequence ID" value="CAB4200623.1"/>
    <property type="molecule type" value="Genomic_DNA"/>
</dbReference>
<organism evidence="1">
    <name type="scientific">uncultured Caudovirales phage</name>
    <dbReference type="NCBI Taxonomy" id="2100421"/>
    <lineage>
        <taxon>Viruses</taxon>
        <taxon>Duplodnaviria</taxon>
        <taxon>Heunggongvirae</taxon>
        <taxon>Uroviricota</taxon>
        <taxon>Caudoviricetes</taxon>
        <taxon>Peduoviridae</taxon>
        <taxon>Maltschvirus</taxon>
        <taxon>Maltschvirus maltsch</taxon>
    </lineage>
</organism>
<gene>
    <name evidence="2" type="ORF">UFOVP1345_53</name>
    <name evidence="3" type="ORF">UFOVP1542_53</name>
    <name evidence="1" type="ORF">UFOVP920_53</name>
</gene>
<dbReference type="EMBL" id="LR796879">
    <property type="protein sequence ID" value="CAB4172103.1"/>
    <property type="molecule type" value="Genomic_DNA"/>
</dbReference>
<name>A0A6J5PKL3_9CAUD</name>
<sequence length="195" mass="21795">MARRVIVIEVSHKLFIFFLNALSKHPLFAPPRKLRYPHDMFHSLPFAPREIRATEARLQAIYDAASLGLKGDSLALAAGMMPVEYRRLCQFDPLAEMAELKGRADAEAEMAGLLREAAREGDVKATLAILQNRHDWVAKQQIQVDVAQRISITDALREAEGRVIEGVARVAFARAEPTMFPVEQRGAIAETDLHL</sequence>
<evidence type="ECO:0000313" key="1">
    <source>
        <dbReference type="EMBL" id="CAB4172103.1"/>
    </source>
</evidence>
<evidence type="ECO:0000313" key="2">
    <source>
        <dbReference type="EMBL" id="CAB4200623.1"/>
    </source>
</evidence>
<dbReference type="EMBL" id="LR798390">
    <property type="protein sequence ID" value="CAB5228925.1"/>
    <property type="molecule type" value="Genomic_DNA"/>
</dbReference>
<reference evidence="1" key="1">
    <citation type="submission" date="2020-05" db="EMBL/GenBank/DDBJ databases">
        <authorList>
            <person name="Chiriac C."/>
            <person name="Salcher M."/>
            <person name="Ghai R."/>
            <person name="Kavagutti S V."/>
        </authorList>
    </citation>
    <scope>NUCLEOTIDE SEQUENCE</scope>
</reference>
<accession>A0A6J5PKL3</accession>
<protein>
    <submittedName>
        <fullName evidence="1">Uncharacterized protein</fullName>
    </submittedName>
</protein>